<keyword evidence="1" id="KW-0732">Signal</keyword>
<dbReference type="AlphaFoldDB" id="A0A2I0SGP8"/>
<protein>
    <recommendedName>
        <fullName evidence="2">Peptidase C39-like domain-containing protein</fullName>
    </recommendedName>
</protein>
<dbReference type="OrthoDB" id="1655016at2"/>
<organism evidence="3 4">
    <name type="scientific">Streptomyces populi</name>
    <dbReference type="NCBI Taxonomy" id="2058924"/>
    <lineage>
        <taxon>Bacteria</taxon>
        <taxon>Bacillati</taxon>
        <taxon>Actinomycetota</taxon>
        <taxon>Actinomycetes</taxon>
        <taxon>Kitasatosporales</taxon>
        <taxon>Streptomycetaceae</taxon>
        <taxon>Streptomyces</taxon>
    </lineage>
</organism>
<comment type="caution">
    <text evidence="3">The sequence shown here is derived from an EMBL/GenBank/DDBJ whole genome shotgun (WGS) entry which is preliminary data.</text>
</comment>
<feature type="chain" id="PRO_5014147332" description="Peptidase C39-like domain-containing protein" evidence="1">
    <location>
        <begin position="42"/>
        <end position="283"/>
    </location>
</feature>
<dbReference type="Proteomes" id="UP000236178">
    <property type="component" value="Unassembled WGS sequence"/>
</dbReference>
<feature type="signal peptide" evidence="1">
    <location>
        <begin position="1"/>
        <end position="41"/>
    </location>
</feature>
<dbReference type="Pfam" id="PF13529">
    <property type="entry name" value="Peptidase_C39_2"/>
    <property type="match status" value="1"/>
</dbReference>
<evidence type="ECO:0000256" key="1">
    <source>
        <dbReference type="SAM" id="SignalP"/>
    </source>
</evidence>
<dbReference type="InterPro" id="IPR039564">
    <property type="entry name" value="Peptidase_C39-like"/>
</dbReference>
<accession>A0A2I0SGP8</accession>
<dbReference type="EMBL" id="PJOS01000085">
    <property type="protein sequence ID" value="PKT69105.1"/>
    <property type="molecule type" value="Genomic_DNA"/>
</dbReference>
<dbReference type="Gene3D" id="3.90.70.10">
    <property type="entry name" value="Cysteine proteinases"/>
    <property type="match status" value="1"/>
</dbReference>
<feature type="domain" description="Peptidase C39-like" evidence="2">
    <location>
        <begin position="115"/>
        <end position="246"/>
    </location>
</feature>
<reference evidence="3 4" key="1">
    <citation type="submission" date="2017-12" db="EMBL/GenBank/DDBJ databases">
        <title>Streptomyces populusis sp. nov., a novel endophytic actinobacterium isolated from stems of Populus adenopoda Maxim.</title>
        <authorList>
            <person name="Wang Z."/>
        </authorList>
    </citation>
    <scope>NUCLEOTIDE SEQUENCE [LARGE SCALE GENOMIC DNA]</scope>
    <source>
        <strain evidence="3 4">A249</strain>
    </source>
</reference>
<evidence type="ECO:0000313" key="3">
    <source>
        <dbReference type="EMBL" id="PKT69105.1"/>
    </source>
</evidence>
<gene>
    <name evidence="3" type="ORF">CW362_31450</name>
</gene>
<evidence type="ECO:0000259" key="2">
    <source>
        <dbReference type="Pfam" id="PF13529"/>
    </source>
</evidence>
<keyword evidence="4" id="KW-1185">Reference proteome</keyword>
<name>A0A2I0SGP8_9ACTN</name>
<proteinExistence type="predicted"/>
<evidence type="ECO:0000313" key="4">
    <source>
        <dbReference type="Proteomes" id="UP000236178"/>
    </source>
</evidence>
<sequence length="283" mass="29884">MMPATHQHASPAGKRRRRLAISCALAATLLSAGLATGPAFAADDADGPDDTDLAATEMATTDSISGALVDDAGEADSGSMPWAKAAELAKAEAVLSADDGDPDAAVAASVTYHTVSITTQMQQKSYWCGPAAGRAALTGFGVTKAQSTLAGDMRTNSHGTYASKIPAALNKYQNRNNYWDSKTTSSALNLFGTVQVNVGGRYKAPLVPLVQGHSLPLWSRNNYHGLHFITLYGYGSDGVTLKYFDPVDANALYGRHSVNRKYVYAAMNARYGGDAKADNELVW</sequence>
<dbReference type="RefSeq" id="WP_103553002.1">
    <property type="nucleotide sequence ID" value="NZ_JBHJSK010000040.1"/>
</dbReference>